<feature type="compositionally biased region" description="Basic residues" evidence="1">
    <location>
        <begin position="54"/>
        <end position="67"/>
    </location>
</feature>
<gene>
    <name evidence="3" type="ORF">I206_06500</name>
    <name evidence="4" type="ORF">I206_101527</name>
</gene>
<dbReference type="Pfam" id="PF13921">
    <property type="entry name" value="Myb_DNA-bind_6"/>
    <property type="match status" value="1"/>
</dbReference>
<dbReference type="RefSeq" id="XP_019008816.1">
    <property type="nucleotide sequence ID" value="XM_019158203.1"/>
</dbReference>
<evidence type="ECO:0000256" key="1">
    <source>
        <dbReference type="SAM" id="MobiDB-lite"/>
    </source>
</evidence>
<dbReference type="PROSITE" id="PS50090">
    <property type="entry name" value="MYB_LIKE"/>
    <property type="match status" value="1"/>
</dbReference>
<feature type="region of interest" description="Disordered" evidence="1">
    <location>
        <begin position="1"/>
        <end position="68"/>
    </location>
</feature>
<dbReference type="SUPFAM" id="SSF46689">
    <property type="entry name" value="Homeodomain-like"/>
    <property type="match status" value="1"/>
</dbReference>
<dbReference type="EMBL" id="CP144520">
    <property type="protein sequence ID" value="WWC67617.1"/>
    <property type="molecule type" value="Genomic_DNA"/>
</dbReference>
<dbReference type="Gene3D" id="1.10.10.60">
    <property type="entry name" value="Homeodomain-like"/>
    <property type="match status" value="1"/>
</dbReference>
<reference evidence="3" key="1">
    <citation type="submission" date="2013-07" db="EMBL/GenBank/DDBJ databases">
        <title>The Genome Sequence of Cryptococcus pinus CBS10737.</title>
        <authorList>
            <consortium name="The Broad Institute Genome Sequencing Platform"/>
            <person name="Cuomo C."/>
            <person name="Litvintseva A."/>
            <person name="Chen Y."/>
            <person name="Heitman J."/>
            <person name="Sun S."/>
            <person name="Springer D."/>
            <person name="Dromer F."/>
            <person name="Young S.K."/>
            <person name="Zeng Q."/>
            <person name="Gargeya S."/>
            <person name="Fitzgerald M."/>
            <person name="Abouelleil A."/>
            <person name="Alvarado L."/>
            <person name="Berlin A.M."/>
            <person name="Chapman S.B."/>
            <person name="Dewar J."/>
            <person name="Goldberg J."/>
            <person name="Griggs A."/>
            <person name="Gujja S."/>
            <person name="Hansen M."/>
            <person name="Howarth C."/>
            <person name="Imamovic A."/>
            <person name="Larimer J."/>
            <person name="McCowan C."/>
            <person name="Murphy C."/>
            <person name="Pearson M."/>
            <person name="Priest M."/>
            <person name="Roberts A."/>
            <person name="Saif S."/>
            <person name="Shea T."/>
            <person name="Sykes S."/>
            <person name="Wortman J."/>
            <person name="Nusbaum C."/>
            <person name="Birren B."/>
        </authorList>
    </citation>
    <scope>NUCLEOTIDE SEQUENCE [LARGE SCALE GENOMIC DNA]</scope>
    <source>
        <strain evidence="3">CBS 10737</strain>
    </source>
</reference>
<protein>
    <recommendedName>
        <fullName evidence="2">Myb-like domain-containing protein</fullName>
    </recommendedName>
</protein>
<dbReference type="Proteomes" id="UP000094020">
    <property type="component" value="Chromosome 2"/>
</dbReference>
<accession>A0A1B9HWE5</accession>
<evidence type="ECO:0000259" key="2">
    <source>
        <dbReference type="PROSITE" id="PS50090"/>
    </source>
</evidence>
<evidence type="ECO:0000313" key="4">
    <source>
        <dbReference type="EMBL" id="WWC67617.1"/>
    </source>
</evidence>
<sequence length="129" mass="14963">MTKSESIKSSSIKNEDELSKYNHKLKIKKEKRLNSPNEDNLDQESESEFEQVKKKLKTKTNKNHKSIGKSWKSEEDWKLFQILHPKINKPDWNNISSLIGNERDSKSCQNRYSIISKRLEGAIKSIGGS</sequence>
<feature type="domain" description="Myb-like" evidence="2">
    <location>
        <begin position="70"/>
        <end position="116"/>
    </location>
</feature>
<dbReference type="AlphaFoldDB" id="A0A1B9HWE5"/>
<dbReference type="EMBL" id="KV700116">
    <property type="protein sequence ID" value="OCF47597.1"/>
    <property type="molecule type" value="Genomic_DNA"/>
</dbReference>
<dbReference type="GeneID" id="30174869"/>
<evidence type="ECO:0000313" key="3">
    <source>
        <dbReference type="EMBL" id="OCF47597.1"/>
    </source>
</evidence>
<reference evidence="3" key="3">
    <citation type="submission" date="2016-07" db="EMBL/GenBank/DDBJ databases">
        <title>Evolution of pathogenesis and genome organization in the Tremellales.</title>
        <authorList>
            <person name="Cuomo C."/>
            <person name="Litvintseva A."/>
            <person name="Heitman J."/>
            <person name="Chen Y."/>
            <person name="Sun S."/>
            <person name="Springer D."/>
            <person name="Dromer F."/>
            <person name="Young S."/>
            <person name="Zeng Q."/>
            <person name="Chapman S."/>
            <person name="Gujja S."/>
            <person name="Saif S."/>
            <person name="Birren B."/>
        </authorList>
    </citation>
    <scope>NUCLEOTIDE SEQUENCE</scope>
    <source>
        <strain evidence="3">CBS 10737</strain>
    </source>
</reference>
<dbReference type="OrthoDB" id="2565178at2759"/>
<proteinExistence type="predicted"/>
<dbReference type="KEGG" id="kpin:30174869"/>
<feature type="compositionally biased region" description="Basic residues" evidence="1">
    <location>
        <begin position="21"/>
        <end position="31"/>
    </location>
</feature>
<name>A0A1B9HWE5_9TREE</name>
<organism evidence="3">
    <name type="scientific">Kwoniella pini CBS 10737</name>
    <dbReference type="NCBI Taxonomy" id="1296096"/>
    <lineage>
        <taxon>Eukaryota</taxon>
        <taxon>Fungi</taxon>
        <taxon>Dikarya</taxon>
        <taxon>Basidiomycota</taxon>
        <taxon>Agaricomycotina</taxon>
        <taxon>Tremellomycetes</taxon>
        <taxon>Tremellales</taxon>
        <taxon>Cryptococcaceae</taxon>
        <taxon>Kwoniella</taxon>
    </lineage>
</organism>
<evidence type="ECO:0000313" key="5">
    <source>
        <dbReference type="Proteomes" id="UP000094020"/>
    </source>
</evidence>
<feature type="compositionally biased region" description="Low complexity" evidence="1">
    <location>
        <begin position="1"/>
        <end position="12"/>
    </location>
</feature>
<dbReference type="InterPro" id="IPR009057">
    <property type="entry name" value="Homeodomain-like_sf"/>
</dbReference>
<keyword evidence="5" id="KW-1185">Reference proteome</keyword>
<dbReference type="InterPro" id="IPR001005">
    <property type="entry name" value="SANT/Myb"/>
</dbReference>
<reference evidence="4" key="2">
    <citation type="submission" date="2013-07" db="EMBL/GenBank/DDBJ databases">
        <authorList>
            <consortium name="The Broad Institute Genome Sequencing Platform"/>
            <person name="Cuomo C."/>
            <person name="Litvintseva A."/>
            <person name="Chen Y."/>
            <person name="Heitman J."/>
            <person name="Sun S."/>
            <person name="Springer D."/>
            <person name="Dromer F."/>
            <person name="Young S.K."/>
            <person name="Zeng Q."/>
            <person name="Gargeya S."/>
            <person name="Fitzgerald M."/>
            <person name="Abouelleil A."/>
            <person name="Alvarado L."/>
            <person name="Berlin A.M."/>
            <person name="Chapman S.B."/>
            <person name="Dewar J."/>
            <person name="Goldberg J."/>
            <person name="Griggs A."/>
            <person name="Gujja S."/>
            <person name="Hansen M."/>
            <person name="Howarth C."/>
            <person name="Imamovic A."/>
            <person name="Larimer J."/>
            <person name="McCowan C."/>
            <person name="Murphy C."/>
            <person name="Pearson M."/>
            <person name="Priest M."/>
            <person name="Roberts A."/>
            <person name="Saif S."/>
            <person name="Shea T."/>
            <person name="Sykes S."/>
            <person name="Wortman J."/>
            <person name="Nusbaum C."/>
            <person name="Birren B."/>
        </authorList>
    </citation>
    <scope>NUCLEOTIDE SEQUENCE</scope>
    <source>
        <strain evidence="4">CBS 10737</strain>
    </source>
</reference>
<reference evidence="4" key="4">
    <citation type="submission" date="2024-02" db="EMBL/GenBank/DDBJ databases">
        <title>Comparative genomics of Cryptococcus and Kwoniella reveals pathogenesis evolution and contrasting modes of karyotype evolution via chromosome fusion or intercentromeric recombination.</title>
        <authorList>
            <person name="Coelho M.A."/>
            <person name="David-Palma M."/>
            <person name="Shea T."/>
            <person name="Bowers K."/>
            <person name="McGinley-Smith S."/>
            <person name="Mohammad A.W."/>
            <person name="Gnirke A."/>
            <person name="Yurkov A.M."/>
            <person name="Nowrousian M."/>
            <person name="Sun S."/>
            <person name="Cuomo C.A."/>
            <person name="Heitman J."/>
        </authorList>
    </citation>
    <scope>NUCLEOTIDE SEQUENCE</scope>
    <source>
        <strain evidence="4">CBS 10737</strain>
    </source>
</reference>
<feature type="compositionally biased region" description="Acidic residues" evidence="1">
    <location>
        <begin position="39"/>
        <end position="49"/>
    </location>
</feature>